<dbReference type="PANTHER" id="PTHR16955">
    <property type="entry name" value="METASTASIS-SUPPRESSOR KISS-1"/>
    <property type="match status" value="1"/>
</dbReference>
<dbReference type="Proteomes" id="UP000694569">
    <property type="component" value="Unplaced"/>
</dbReference>
<dbReference type="GO" id="GO:0007204">
    <property type="term" value="P:positive regulation of cytosolic calcium ion concentration"/>
    <property type="evidence" value="ECO:0007669"/>
    <property type="project" value="TreeGrafter"/>
</dbReference>
<feature type="signal peptide" evidence="1">
    <location>
        <begin position="1"/>
        <end position="22"/>
    </location>
</feature>
<dbReference type="GeneTree" id="ENSGT00390000008827"/>
<sequence length="137" mass="15306">MFSPTLHLLCLVVGLQIRESPAEGIGQSSKSSGEESSLMPVQSQWLSSLPCPEMMPSMLKMEQTPMLALLCRSKKLYPPSQIWSEDSPVPNRVIPAPEGALLVEREKDLSTYNWNSFGLRYGKRQNGAVNSKVKIWQ</sequence>
<dbReference type="GO" id="GO:0031773">
    <property type="term" value="F:kisspeptin receptor binding"/>
    <property type="evidence" value="ECO:0007669"/>
    <property type="project" value="TreeGrafter"/>
</dbReference>
<reference evidence="2" key="2">
    <citation type="submission" date="2025-09" db="UniProtKB">
        <authorList>
            <consortium name="Ensembl"/>
        </authorList>
    </citation>
    <scope>IDENTIFICATION</scope>
</reference>
<feature type="chain" id="PRO_5034436616" evidence="1">
    <location>
        <begin position="23"/>
        <end position="137"/>
    </location>
</feature>
<accession>A0A8C5P9A8</accession>
<reference evidence="2" key="1">
    <citation type="submission" date="2025-08" db="UniProtKB">
        <authorList>
            <consortium name="Ensembl"/>
        </authorList>
    </citation>
    <scope>IDENTIFICATION</scope>
</reference>
<dbReference type="Pfam" id="PF15152">
    <property type="entry name" value="Kisspeptin"/>
    <property type="match status" value="1"/>
</dbReference>
<dbReference type="Ensembl" id="ENSLLET00000007726.1">
    <property type="protein sequence ID" value="ENSLLEP00000007423.1"/>
    <property type="gene ID" value="ENSLLEG00000004708.1"/>
</dbReference>
<keyword evidence="1" id="KW-0732">Signal</keyword>
<dbReference type="PANTHER" id="PTHR16955:SF6">
    <property type="entry name" value="METASTASIS-SUPPRESSOR KISS-1"/>
    <property type="match status" value="1"/>
</dbReference>
<proteinExistence type="predicted"/>
<evidence type="ECO:0000313" key="3">
    <source>
        <dbReference type="Proteomes" id="UP000694569"/>
    </source>
</evidence>
<organism evidence="2 3">
    <name type="scientific">Leptobrachium leishanense</name>
    <name type="common">Leishan spiny toad</name>
    <dbReference type="NCBI Taxonomy" id="445787"/>
    <lineage>
        <taxon>Eukaryota</taxon>
        <taxon>Metazoa</taxon>
        <taxon>Chordata</taxon>
        <taxon>Craniata</taxon>
        <taxon>Vertebrata</taxon>
        <taxon>Euteleostomi</taxon>
        <taxon>Amphibia</taxon>
        <taxon>Batrachia</taxon>
        <taxon>Anura</taxon>
        <taxon>Pelobatoidea</taxon>
        <taxon>Megophryidae</taxon>
        <taxon>Leptobrachium</taxon>
    </lineage>
</organism>
<evidence type="ECO:0000256" key="1">
    <source>
        <dbReference type="SAM" id="SignalP"/>
    </source>
</evidence>
<name>A0A8C5P9A8_9ANUR</name>
<dbReference type="GO" id="GO:0007186">
    <property type="term" value="P:G protein-coupled receptor signaling pathway"/>
    <property type="evidence" value="ECO:0007669"/>
    <property type="project" value="TreeGrafter"/>
</dbReference>
<keyword evidence="3" id="KW-1185">Reference proteome</keyword>
<protein>
    <submittedName>
        <fullName evidence="2">KiSS-1 metastasis suppressor</fullName>
    </submittedName>
</protein>
<dbReference type="AlphaFoldDB" id="A0A8C5P9A8"/>
<dbReference type="InterPro" id="IPR020207">
    <property type="entry name" value="Metastasis-suppressor_KiSS-1"/>
</dbReference>
<evidence type="ECO:0000313" key="2">
    <source>
        <dbReference type="Ensembl" id="ENSLLEP00000007423.1"/>
    </source>
</evidence>